<feature type="region of interest" description="Disordered" evidence="6">
    <location>
        <begin position="1"/>
        <end position="21"/>
    </location>
</feature>
<keyword evidence="1" id="KW-0479">Metal-binding</keyword>
<dbReference type="Proteomes" id="UP000727407">
    <property type="component" value="Unassembled WGS sequence"/>
</dbReference>
<gene>
    <name evidence="8" type="ORF">DAT39_004157</name>
</gene>
<comment type="caution">
    <text evidence="8">The sequence shown here is derived from an EMBL/GenBank/DDBJ whole genome shotgun (WGS) entry which is preliminary data.</text>
</comment>
<feature type="compositionally biased region" description="Basic and acidic residues" evidence="6">
    <location>
        <begin position="475"/>
        <end position="486"/>
    </location>
</feature>
<evidence type="ECO:0000256" key="4">
    <source>
        <dbReference type="ARBA" id="ARBA00022833"/>
    </source>
</evidence>
<organism evidence="8 9">
    <name type="scientific">Clarias magur</name>
    <name type="common">Asian catfish</name>
    <name type="synonym">Macropteronotus magur</name>
    <dbReference type="NCBI Taxonomy" id="1594786"/>
    <lineage>
        <taxon>Eukaryota</taxon>
        <taxon>Metazoa</taxon>
        <taxon>Chordata</taxon>
        <taxon>Craniata</taxon>
        <taxon>Vertebrata</taxon>
        <taxon>Euteleostomi</taxon>
        <taxon>Actinopterygii</taxon>
        <taxon>Neopterygii</taxon>
        <taxon>Teleostei</taxon>
        <taxon>Ostariophysi</taxon>
        <taxon>Siluriformes</taxon>
        <taxon>Clariidae</taxon>
        <taxon>Clarias</taxon>
    </lineage>
</organism>
<dbReference type="PANTHER" id="PTHR47166">
    <property type="entry name" value="ZINC FINGER PROTEIN 831"/>
    <property type="match status" value="1"/>
</dbReference>
<feature type="non-terminal residue" evidence="8">
    <location>
        <position position="1"/>
    </location>
</feature>
<feature type="compositionally biased region" description="Polar residues" evidence="6">
    <location>
        <begin position="301"/>
        <end position="316"/>
    </location>
</feature>
<evidence type="ECO:0000313" key="8">
    <source>
        <dbReference type="EMBL" id="KAF5906136.1"/>
    </source>
</evidence>
<keyword evidence="3 5" id="KW-0863">Zinc-finger</keyword>
<dbReference type="Gene3D" id="3.30.160.60">
    <property type="entry name" value="Classic Zinc Finger"/>
    <property type="match status" value="2"/>
</dbReference>
<dbReference type="InterPro" id="IPR036236">
    <property type="entry name" value="Znf_C2H2_sf"/>
</dbReference>
<evidence type="ECO:0000256" key="5">
    <source>
        <dbReference type="PROSITE-ProRule" id="PRU00042"/>
    </source>
</evidence>
<evidence type="ECO:0000256" key="3">
    <source>
        <dbReference type="ARBA" id="ARBA00022771"/>
    </source>
</evidence>
<name>A0A8J4X8Y5_CLAMG</name>
<evidence type="ECO:0000256" key="2">
    <source>
        <dbReference type="ARBA" id="ARBA00022737"/>
    </source>
</evidence>
<dbReference type="SUPFAM" id="SSF57667">
    <property type="entry name" value="beta-beta-alpha zinc fingers"/>
    <property type="match status" value="1"/>
</dbReference>
<feature type="domain" description="C2H2-type" evidence="7">
    <location>
        <begin position="134"/>
        <end position="163"/>
    </location>
</feature>
<evidence type="ECO:0000259" key="7">
    <source>
        <dbReference type="PROSITE" id="PS50157"/>
    </source>
</evidence>
<feature type="domain" description="C2H2-type" evidence="7">
    <location>
        <begin position="106"/>
        <end position="133"/>
    </location>
</feature>
<dbReference type="PROSITE" id="PS50157">
    <property type="entry name" value="ZINC_FINGER_C2H2_2"/>
    <property type="match status" value="2"/>
</dbReference>
<feature type="region of interest" description="Disordered" evidence="6">
    <location>
        <begin position="158"/>
        <end position="178"/>
    </location>
</feature>
<dbReference type="PROSITE" id="PS00028">
    <property type="entry name" value="ZINC_FINGER_C2H2_1"/>
    <property type="match status" value="2"/>
</dbReference>
<evidence type="ECO:0000313" key="9">
    <source>
        <dbReference type="Proteomes" id="UP000727407"/>
    </source>
</evidence>
<dbReference type="EMBL" id="QNUK01000037">
    <property type="protein sequence ID" value="KAF5906136.1"/>
    <property type="molecule type" value="Genomic_DNA"/>
</dbReference>
<feature type="region of interest" description="Disordered" evidence="6">
    <location>
        <begin position="291"/>
        <end position="338"/>
    </location>
</feature>
<dbReference type="AlphaFoldDB" id="A0A8J4X8Y5"/>
<keyword evidence="4" id="KW-0862">Zinc</keyword>
<evidence type="ECO:0000256" key="6">
    <source>
        <dbReference type="SAM" id="MobiDB-lite"/>
    </source>
</evidence>
<feature type="compositionally biased region" description="Polar residues" evidence="6">
    <location>
        <begin position="162"/>
        <end position="178"/>
    </location>
</feature>
<keyword evidence="9" id="KW-1185">Reference proteome</keyword>
<protein>
    <submittedName>
        <fullName evidence="8">Zinc finger protein</fullName>
    </submittedName>
</protein>
<dbReference type="GO" id="GO:0008270">
    <property type="term" value="F:zinc ion binding"/>
    <property type="evidence" value="ECO:0007669"/>
    <property type="project" value="UniProtKB-KW"/>
</dbReference>
<proteinExistence type="predicted"/>
<dbReference type="SMART" id="SM00355">
    <property type="entry name" value="ZnF_C2H2"/>
    <property type="match status" value="2"/>
</dbReference>
<dbReference type="FunFam" id="3.30.160.60:FF:000710">
    <property type="entry name" value="Zinc finger protein 768"/>
    <property type="match status" value="1"/>
</dbReference>
<dbReference type="PANTHER" id="PTHR47166:SF1">
    <property type="entry name" value="ZINC FINGER PROTEIN 831"/>
    <property type="match status" value="1"/>
</dbReference>
<dbReference type="OrthoDB" id="6077919at2759"/>
<feature type="region of interest" description="Disordered" evidence="6">
    <location>
        <begin position="446"/>
        <end position="486"/>
    </location>
</feature>
<sequence length="486" mass="53234">MATGKQGFVKAAEPQHSVSVQKEKEMHVQTPLPAMYIQAVSGLPSYTQAQPAGVQDAAVLPLSVPMMYTNQALPFLTLHIASGAGLQQQRPELPMSSPRPKTSGKHVCPHCGRDCLKPSVLEKHLRCHTGERPYPCATCGISFKTQSNLYKHKRTQAHARLSSESGKGTFSSQESTESLRENCSSPLLELQKEDSVDTNRNEGVLPAVATITGGSGGVKTGSDIEWALCKAAVVGVLASPAHGQQVLSHTIAQRVPQLSSDAAPIMAKSPNEDGRAPLTPNRTLQRQEALFPKPQSHDSTDSGFSECNEQTSNCSPGATVHNPSMELEEPETSEKLPDMCTDDIKDKVSLQEKQKLEKHILKLISENSVVMDDKHLVNVRPRKTVLSKQGSIDLPMPYTYKDSFHFEIRSSKQHLAGSQRHDRNGPLVSCSPQSLTLQWEAGAEKQQWIPLEPKNRGGDGPEWMGTWKTQGVWTKQEEHARENKGD</sequence>
<evidence type="ECO:0000256" key="1">
    <source>
        <dbReference type="ARBA" id="ARBA00022723"/>
    </source>
</evidence>
<reference evidence="8" key="1">
    <citation type="submission" date="2020-07" db="EMBL/GenBank/DDBJ databases">
        <title>Clarias magur genome sequencing, assembly and annotation.</title>
        <authorList>
            <person name="Kushwaha B."/>
            <person name="Kumar R."/>
            <person name="Das P."/>
            <person name="Joshi C.G."/>
            <person name="Kumar D."/>
            <person name="Nagpure N.S."/>
            <person name="Pandey M."/>
            <person name="Agarwal S."/>
            <person name="Srivastava S."/>
            <person name="Singh M."/>
            <person name="Sahoo L."/>
            <person name="Jayasankar P."/>
            <person name="Meher P.K."/>
            <person name="Koringa P.G."/>
            <person name="Iquebal M.A."/>
            <person name="Das S.P."/>
            <person name="Bit A."/>
            <person name="Patnaik S."/>
            <person name="Patel N."/>
            <person name="Shah T.M."/>
            <person name="Hinsu A."/>
            <person name="Jena J.K."/>
        </authorList>
    </citation>
    <scope>NUCLEOTIDE SEQUENCE</scope>
    <source>
        <strain evidence="8">CIFAMagur01</strain>
        <tissue evidence="8">Testis</tissue>
    </source>
</reference>
<keyword evidence="2" id="KW-0677">Repeat</keyword>
<dbReference type="InterPro" id="IPR013087">
    <property type="entry name" value="Znf_C2H2_type"/>
</dbReference>
<accession>A0A8J4X8Y5</accession>